<reference evidence="2 4" key="3">
    <citation type="submission" date="2023-03" db="EMBL/GenBank/DDBJ databases">
        <title>Agriculturally important microbes genome sequencing.</title>
        <authorList>
            <person name="Dunlap C."/>
        </authorList>
    </citation>
    <scope>NUCLEOTIDE SEQUENCE [LARGE SCALE GENOMIC DNA]</scope>
    <source>
        <strain evidence="2 4">CBP-3203</strain>
    </source>
</reference>
<evidence type="ECO:0000313" key="1">
    <source>
        <dbReference type="EMBL" id="KRT87122.1"/>
    </source>
</evidence>
<evidence type="ECO:0000313" key="3">
    <source>
        <dbReference type="Proteomes" id="UP000036168"/>
    </source>
</evidence>
<dbReference type="EMBL" id="LECW02000082">
    <property type="protein sequence ID" value="KRT87122.1"/>
    <property type="molecule type" value="Genomic_DNA"/>
</dbReference>
<dbReference type="Proteomes" id="UP000036168">
    <property type="component" value="Unassembled WGS sequence"/>
</dbReference>
<dbReference type="EMBL" id="JARRTL010000027">
    <property type="protein sequence ID" value="MEC0487174.1"/>
    <property type="molecule type" value="Genomic_DNA"/>
</dbReference>
<evidence type="ECO:0000313" key="4">
    <source>
        <dbReference type="Proteomes" id="UP001341297"/>
    </source>
</evidence>
<protein>
    <submittedName>
        <fullName evidence="1">Uncharacterized protein</fullName>
    </submittedName>
</protein>
<accession>A0A0T6BII3</accession>
<gene>
    <name evidence="1" type="ORF">AB447_209140</name>
    <name evidence="2" type="ORF">P8828_20685</name>
</gene>
<keyword evidence="4" id="KW-1185">Reference proteome</keyword>
<reference evidence="1 3" key="1">
    <citation type="journal article" date="2015" name="Int. J. Syst. Evol. Microbiol.">
        <title>Bacillus glycinifermentans sp. nov., isolated from fermented soybean paste.</title>
        <authorList>
            <person name="Kim S.J."/>
            <person name="Dunlap C.A."/>
            <person name="Kwon S.W."/>
            <person name="Rooney A.P."/>
        </authorList>
    </citation>
    <scope>NUCLEOTIDE SEQUENCE [LARGE SCALE GENOMIC DNA]</scope>
    <source>
        <strain evidence="1 3">GO-13</strain>
    </source>
</reference>
<proteinExistence type="predicted"/>
<dbReference type="AlphaFoldDB" id="A0A0T6BII3"/>
<evidence type="ECO:0000313" key="2">
    <source>
        <dbReference type="EMBL" id="MEC0487174.1"/>
    </source>
</evidence>
<organism evidence="1 3">
    <name type="scientific">Bacillus glycinifermentans</name>
    <dbReference type="NCBI Taxonomy" id="1664069"/>
    <lineage>
        <taxon>Bacteria</taxon>
        <taxon>Bacillati</taxon>
        <taxon>Bacillota</taxon>
        <taxon>Bacilli</taxon>
        <taxon>Bacillales</taxon>
        <taxon>Bacillaceae</taxon>
        <taxon>Bacillus</taxon>
    </lineage>
</organism>
<name>A0A0T6BII3_9BACI</name>
<reference evidence="1" key="2">
    <citation type="submission" date="2015-10" db="EMBL/GenBank/DDBJ databases">
        <authorList>
            <person name="Gilbert D.G."/>
        </authorList>
    </citation>
    <scope>NUCLEOTIDE SEQUENCE</scope>
    <source>
        <strain evidence="1">GO-13</strain>
    </source>
</reference>
<dbReference type="RefSeq" id="WP_048353715.1">
    <property type="nucleotide sequence ID" value="NZ_JARRTL010000027.1"/>
</dbReference>
<comment type="caution">
    <text evidence="1">The sequence shown here is derived from an EMBL/GenBank/DDBJ whole genome shotgun (WGS) entry which is preliminary data.</text>
</comment>
<sequence length="88" mass="10185">MQKLFIDLKTKEIMGIALIKSKEENGDTLKLISVTQCKEVDMGNVFCLTGFVGDTPFKSKLTRKKYFEGDPYKLRDMDFQMILNKLKK</sequence>
<dbReference type="Proteomes" id="UP001341297">
    <property type="component" value="Unassembled WGS sequence"/>
</dbReference>